<dbReference type="AlphaFoldDB" id="A0A4R4U763"/>
<dbReference type="InterPro" id="IPR024072">
    <property type="entry name" value="DHFR-like_dom_sf"/>
</dbReference>
<organism evidence="2 3">
    <name type="scientific">Nonomuraea deserti</name>
    <dbReference type="NCBI Taxonomy" id="1848322"/>
    <lineage>
        <taxon>Bacteria</taxon>
        <taxon>Bacillati</taxon>
        <taxon>Actinomycetota</taxon>
        <taxon>Actinomycetes</taxon>
        <taxon>Streptosporangiales</taxon>
        <taxon>Streptosporangiaceae</taxon>
        <taxon>Nonomuraea</taxon>
    </lineage>
</organism>
<protein>
    <submittedName>
        <fullName evidence="2">Dihydrofolate reductase</fullName>
    </submittedName>
</protein>
<reference evidence="2 3" key="1">
    <citation type="submission" date="2019-03" db="EMBL/GenBank/DDBJ databases">
        <title>Draft genome sequences of novel Actinobacteria.</title>
        <authorList>
            <person name="Sahin N."/>
            <person name="Ay H."/>
            <person name="Saygin H."/>
        </authorList>
    </citation>
    <scope>NUCLEOTIDE SEQUENCE [LARGE SCALE GENOMIC DNA]</scope>
    <source>
        <strain evidence="2 3">KC310</strain>
    </source>
</reference>
<dbReference type="EMBL" id="SMKO01000271">
    <property type="protein sequence ID" value="TDC87288.1"/>
    <property type="molecule type" value="Genomic_DNA"/>
</dbReference>
<dbReference type="PANTHER" id="PTHR38011">
    <property type="entry name" value="DIHYDROFOLATE REDUCTASE FAMILY PROTEIN (AFU_ORTHOLOGUE AFUA_8G06820)"/>
    <property type="match status" value="1"/>
</dbReference>
<comment type="caution">
    <text evidence="2">The sequence shown here is derived from an EMBL/GenBank/DDBJ whole genome shotgun (WGS) entry which is preliminary data.</text>
</comment>
<evidence type="ECO:0000313" key="3">
    <source>
        <dbReference type="Proteomes" id="UP000295258"/>
    </source>
</evidence>
<name>A0A4R4U763_9ACTN</name>
<dbReference type="PANTHER" id="PTHR38011:SF11">
    <property type="entry name" value="2,5-DIAMINO-6-RIBOSYLAMINO-4(3H)-PYRIMIDINONE 5'-PHOSPHATE REDUCTASE"/>
    <property type="match status" value="1"/>
</dbReference>
<dbReference type="GO" id="GO:0009231">
    <property type="term" value="P:riboflavin biosynthetic process"/>
    <property type="evidence" value="ECO:0007669"/>
    <property type="project" value="InterPro"/>
</dbReference>
<dbReference type="GO" id="GO:0008703">
    <property type="term" value="F:5-amino-6-(5-phosphoribosylamino)uracil reductase activity"/>
    <property type="evidence" value="ECO:0007669"/>
    <property type="project" value="InterPro"/>
</dbReference>
<dbReference type="Gene3D" id="3.40.430.10">
    <property type="entry name" value="Dihydrofolate Reductase, subunit A"/>
    <property type="match status" value="1"/>
</dbReference>
<gene>
    <name evidence="2" type="ORF">E1292_46850</name>
</gene>
<accession>A0A4R4U763</accession>
<proteinExistence type="predicted"/>
<sequence>MSKVITAHAVSVDGYITGRDPGPGRGLGAGTMLFDWYFDGDTPSQVFDGFRLSGPSARIFDALAGRVGAIVAGRNTYEDSDRFGGGSPHPAARLFLLSHRAAPEVTERQTLITTGIGDAVAAAREAAGGKDVGLMGGGVATEALTEGLVDEVILHQVPILLGGGRPFFRSLPEHVRLRLVEAVPAPGVTHLHYEVERPADHESR</sequence>
<dbReference type="Pfam" id="PF01872">
    <property type="entry name" value="RibD_C"/>
    <property type="match status" value="1"/>
</dbReference>
<dbReference type="Proteomes" id="UP000295258">
    <property type="component" value="Unassembled WGS sequence"/>
</dbReference>
<dbReference type="InterPro" id="IPR050765">
    <property type="entry name" value="Riboflavin_Biosynth_HTPR"/>
</dbReference>
<evidence type="ECO:0000259" key="1">
    <source>
        <dbReference type="Pfam" id="PF01872"/>
    </source>
</evidence>
<feature type="domain" description="Bacterial bifunctional deaminase-reductase C-terminal" evidence="1">
    <location>
        <begin position="3"/>
        <end position="182"/>
    </location>
</feature>
<dbReference type="RefSeq" id="WP_132606267.1">
    <property type="nucleotide sequence ID" value="NZ_SMKO01000271.1"/>
</dbReference>
<keyword evidence="3" id="KW-1185">Reference proteome</keyword>
<dbReference type="SUPFAM" id="SSF53597">
    <property type="entry name" value="Dihydrofolate reductase-like"/>
    <property type="match status" value="1"/>
</dbReference>
<dbReference type="InterPro" id="IPR002734">
    <property type="entry name" value="RibDG_C"/>
</dbReference>
<evidence type="ECO:0000313" key="2">
    <source>
        <dbReference type="EMBL" id="TDC87288.1"/>
    </source>
</evidence>